<sequence>MGISSHSFENRASDLRAQGQPFAIATVVRTVNATSAKPGSKAIILADGTITDGWVGGGCIRSAVRNAAKAALSEGCTQFISLRPEEILAAEGLSAGETREGVQFARNGCPSKGSMDIFVEPVLPQPELIVFGEGPVAKELVALAERFDFSVSHSVDGKHDFDAPTSGLLYVVIATQGNGDEAALRATIKAAPKFAAFVGSRRKFETLVTRLIASGVSQVALDQIKSPAGLNIGAITPDEIALSILSEVVLKRRELQRAKGDPDDVNC</sequence>
<gene>
    <name evidence="3" type="ORF">RC74_13945</name>
</gene>
<dbReference type="PANTHER" id="PTHR30388">
    <property type="entry name" value="ALDEHYDE OXIDOREDUCTASE MOLYBDENUM COFACTOR ASSEMBLY PROTEIN"/>
    <property type="match status" value="1"/>
</dbReference>
<dbReference type="RefSeq" id="WP_039000428.1">
    <property type="nucleotide sequence ID" value="NZ_CP014327.1"/>
</dbReference>
<dbReference type="Proteomes" id="UP000070371">
    <property type="component" value="Chromosome"/>
</dbReference>
<name>A0A126V2P9_9RHOB</name>
<dbReference type="InterPro" id="IPR052698">
    <property type="entry name" value="MoCofactor_Util/Proc"/>
</dbReference>
<dbReference type="Pfam" id="PF02625">
    <property type="entry name" value="XdhC_CoxI"/>
    <property type="match status" value="1"/>
</dbReference>
<dbReference type="AlphaFoldDB" id="A0A126V2P9"/>
<feature type="domain" description="XdhC- CoxI" evidence="1">
    <location>
        <begin position="15"/>
        <end position="79"/>
    </location>
</feature>
<evidence type="ECO:0000313" key="4">
    <source>
        <dbReference type="Proteomes" id="UP000070371"/>
    </source>
</evidence>
<dbReference type="Pfam" id="PF13478">
    <property type="entry name" value="XdhC_C"/>
    <property type="match status" value="1"/>
</dbReference>
<proteinExistence type="predicted"/>
<dbReference type="InterPro" id="IPR003777">
    <property type="entry name" value="XdhC_CoxI"/>
</dbReference>
<dbReference type="OrthoDB" id="5242066at2"/>
<feature type="domain" description="XdhC Rossmann" evidence="2">
    <location>
        <begin position="128"/>
        <end position="248"/>
    </location>
</feature>
<dbReference type="KEGG" id="hat:RC74_13945"/>
<keyword evidence="4" id="KW-1185">Reference proteome</keyword>
<evidence type="ECO:0000313" key="3">
    <source>
        <dbReference type="EMBL" id="AML52225.1"/>
    </source>
</evidence>
<evidence type="ECO:0000259" key="1">
    <source>
        <dbReference type="Pfam" id="PF02625"/>
    </source>
</evidence>
<dbReference type="EMBL" id="CP014327">
    <property type="protein sequence ID" value="AML52225.1"/>
    <property type="molecule type" value="Genomic_DNA"/>
</dbReference>
<accession>A0A126V2P9</accession>
<dbReference type="PANTHER" id="PTHR30388:SF6">
    <property type="entry name" value="XANTHINE DEHYDROGENASE SUBUNIT A-RELATED"/>
    <property type="match status" value="1"/>
</dbReference>
<dbReference type="InterPro" id="IPR027051">
    <property type="entry name" value="XdhC_Rossmann_dom"/>
</dbReference>
<reference evidence="3 4" key="1">
    <citation type="submission" date="2016-02" db="EMBL/GenBank/DDBJ databases">
        <title>Complete genome sequence of Halocynthiibacter arcticus PAMC 20958t from arctic marine sediment.</title>
        <authorList>
            <person name="Lee Y.M."/>
            <person name="Baek K."/>
            <person name="Lee H.K."/>
            <person name="Shin S.C."/>
        </authorList>
    </citation>
    <scope>NUCLEOTIDE SEQUENCE [LARGE SCALE GENOMIC DNA]</scope>
    <source>
        <strain evidence="3">PAMC 20958</strain>
    </source>
</reference>
<evidence type="ECO:0000259" key="2">
    <source>
        <dbReference type="Pfam" id="PF13478"/>
    </source>
</evidence>
<dbReference type="STRING" id="1579316.RC74_13945"/>
<organism evidence="3 4">
    <name type="scientific">Falsihalocynthiibacter arcticus</name>
    <dbReference type="NCBI Taxonomy" id="1579316"/>
    <lineage>
        <taxon>Bacteria</taxon>
        <taxon>Pseudomonadati</taxon>
        <taxon>Pseudomonadota</taxon>
        <taxon>Alphaproteobacteria</taxon>
        <taxon>Rhodobacterales</taxon>
        <taxon>Roseobacteraceae</taxon>
        <taxon>Falsihalocynthiibacter</taxon>
    </lineage>
</organism>
<protein>
    <submittedName>
        <fullName evidence="3">XdhC /CoxI family-like protein</fullName>
    </submittedName>
</protein>
<dbReference type="Gene3D" id="3.40.50.720">
    <property type="entry name" value="NAD(P)-binding Rossmann-like Domain"/>
    <property type="match status" value="1"/>
</dbReference>